<protein>
    <recommendedName>
        <fullName evidence="1">2EXR domain-containing protein</fullName>
    </recommendedName>
</protein>
<dbReference type="PANTHER" id="PTHR35910:SF1">
    <property type="entry name" value="2EXR DOMAIN-CONTAINING PROTEIN"/>
    <property type="match status" value="1"/>
</dbReference>
<dbReference type="Pfam" id="PF20150">
    <property type="entry name" value="2EXR"/>
    <property type="match status" value="1"/>
</dbReference>
<accession>A0ABR0SPT7</accession>
<evidence type="ECO:0000313" key="2">
    <source>
        <dbReference type="EMBL" id="KAK5994177.1"/>
    </source>
</evidence>
<sequence length="334" mass="39166">MARSMASFPQFSKLPYDIRFIIWGFAIRPFVRGSPGVHRFTAVDFWPMDRSEGQWLQRGGKENYSENRYDFKLPGTNEPQPNSSMYLWDMGLWMACKESREVIKTRYGLKTVRFWEERRRRKTSSGARFDLDYDSSMRISVRVPCFDGGLGLIVINPHRDLISLDFDHREISIDWERLERSLLRPPTFLSKLGNCHHLRHVGLEFDPSWNTDLLDTSFDTLEQEASPRARVANAMQRCANENLGHIKFWLIDRYTSCPMAISQLSAPPFTRQMFHDCGRTYIETTKEDTMLSEDHSEETYTNSAHFFIDYLEKHGNSLSLYPHNDIWRSPGIRI</sequence>
<comment type="caution">
    <text evidence="2">The sequence shown here is derived from an EMBL/GenBank/DDBJ whole genome shotgun (WGS) entry which is preliminary data.</text>
</comment>
<keyword evidence="3" id="KW-1185">Reference proteome</keyword>
<reference evidence="2 3" key="1">
    <citation type="submission" date="2024-01" db="EMBL/GenBank/DDBJ databases">
        <title>Complete genome of Cladobotryum mycophilum ATHUM6906.</title>
        <authorList>
            <person name="Christinaki A.C."/>
            <person name="Myridakis A.I."/>
            <person name="Kouvelis V.N."/>
        </authorList>
    </citation>
    <scope>NUCLEOTIDE SEQUENCE [LARGE SCALE GENOMIC DNA]</scope>
    <source>
        <strain evidence="2 3">ATHUM6906</strain>
    </source>
</reference>
<feature type="domain" description="2EXR" evidence="1">
    <location>
        <begin position="8"/>
        <end position="134"/>
    </location>
</feature>
<evidence type="ECO:0000259" key="1">
    <source>
        <dbReference type="Pfam" id="PF20150"/>
    </source>
</evidence>
<dbReference type="InterPro" id="IPR045518">
    <property type="entry name" value="2EXR"/>
</dbReference>
<evidence type="ECO:0000313" key="3">
    <source>
        <dbReference type="Proteomes" id="UP001338125"/>
    </source>
</evidence>
<gene>
    <name evidence="2" type="ORF">PT974_07620</name>
</gene>
<dbReference type="Proteomes" id="UP001338125">
    <property type="component" value="Unassembled WGS sequence"/>
</dbReference>
<name>A0ABR0SPT7_9HYPO</name>
<proteinExistence type="predicted"/>
<dbReference type="PANTHER" id="PTHR35910">
    <property type="entry name" value="2EXR DOMAIN-CONTAINING PROTEIN"/>
    <property type="match status" value="1"/>
</dbReference>
<organism evidence="2 3">
    <name type="scientific">Cladobotryum mycophilum</name>
    <dbReference type="NCBI Taxonomy" id="491253"/>
    <lineage>
        <taxon>Eukaryota</taxon>
        <taxon>Fungi</taxon>
        <taxon>Dikarya</taxon>
        <taxon>Ascomycota</taxon>
        <taxon>Pezizomycotina</taxon>
        <taxon>Sordariomycetes</taxon>
        <taxon>Hypocreomycetidae</taxon>
        <taxon>Hypocreales</taxon>
        <taxon>Hypocreaceae</taxon>
        <taxon>Cladobotryum</taxon>
    </lineage>
</organism>
<dbReference type="EMBL" id="JAVFKD010000012">
    <property type="protein sequence ID" value="KAK5994177.1"/>
    <property type="molecule type" value="Genomic_DNA"/>
</dbReference>